<proteinExistence type="predicted"/>
<dbReference type="OrthoDB" id="9852825at2"/>
<evidence type="ECO:0000313" key="1">
    <source>
        <dbReference type="EMBL" id="SER28827.1"/>
    </source>
</evidence>
<dbReference type="STRING" id="1855383.SAMN05216548_114111"/>
<dbReference type="RefSeq" id="WP_092498615.1">
    <property type="nucleotide sequence ID" value="NZ_FOFG01000014.1"/>
</dbReference>
<gene>
    <name evidence="1" type="ORF">SAMN05216548_114111</name>
</gene>
<evidence type="ECO:0000313" key="2">
    <source>
        <dbReference type="Proteomes" id="UP000199647"/>
    </source>
</evidence>
<sequence length="182" mass="19603">MTCGKERPLGAPGCYGSALTFKAEAAECKTCVFAANCGPLSAANMAYVRAKLGIVERKTKTAMRAERPKKLDPAPAIQLTSNLPKKVEELLARFERAGIKVTERLSAGENPFEKTPVFMRVACHLLLRLPSGFDRNMLRQALQSKLGWSSATAASHAIQACQALVALGAAEEMNGRLTLKRG</sequence>
<accession>A0A1H9MZ76</accession>
<name>A0A1H9MZ76_9HYPH</name>
<dbReference type="AlphaFoldDB" id="A0A1H9MZ76"/>
<protein>
    <submittedName>
        <fullName evidence="1">Uncharacterized protein</fullName>
    </submittedName>
</protein>
<dbReference type="Proteomes" id="UP000199647">
    <property type="component" value="Unassembled WGS sequence"/>
</dbReference>
<reference evidence="1 2" key="1">
    <citation type="submission" date="2016-10" db="EMBL/GenBank/DDBJ databases">
        <authorList>
            <person name="de Groot N.N."/>
        </authorList>
    </citation>
    <scope>NUCLEOTIDE SEQUENCE [LARGE SCALE GENOMIC DNA]</scope>
    <source>
        <strain evidence="1 2">A52C2</strain>
    </source>
</reference>
<keyword evidence="2" id="KW-1185">Reference proteome</keyword>
<organism evidence="1 2">
    <name type="scientific">Faunimonas pinastri</name>
    <dbReference type="NCBI Taxonomy" id="1855383"/>
    <lineage>
        <taxon>Bacteria</taxon>
        <taxon>Pseudomonadati</taxon>
        <taxon>Pseudomonadota</taxon>
        <taxon>Alphaproteobacteria</taxon>
        <taxon>Hyphomicrobiales</taxon>
        <taxon>Afifellaceae</taxon>
        <taxon>Faunimonas</taxon>
    </lineage>
</organism>
<dbReference type="EMBL" id="FOFG01000014">
    <property type="protein sequence ID" value="SER28827.1"/>
    <property type="molecule type" value="Genomic_DNA"/>
</dbReference>